<protein>
    <submittedName>
        <fullName evidence="1">Uncharacterized protein</fullName>
    </submittedName>
</protein>
<evidence type="ECO:0000313" key="1">
    <source>
        <dbReference type="EMBL" id="GAA57103.1"/>
    </source>
</evidence>
<evidence type="ECO:0000313" key="2">
    <source>
        <dbReference type="Proteomes" id="UP000008909"/>
    </source>
</evidence>
<sequence length="224" mass="25265">MHWVDSLRPDNVVNPVKLTVSAFLNGNSGLNSQLFHRMIVDDLTITIRSAKRSKCLVIYSFRHFQTNKPWYTEPIIPLFIISFLSGGWNVLRTLPQHLSTTINKQKFPIDVIFAIRRVDSTVAINNPSSPTYQTTVVLILPLVLSLESLVLHQLVREAEQLKQKLADLSEIPDNSESTRSNLECYPMSVQLAFLDSDGRVLLMSASCDLTPVDEKQCIRTSALI</sequence>
<dbReference type="Proteomes" id="UP000008909">
    <property type="component" value="Unassembled WGS sequence"/>
</dbReference>
<dbReference type="AlphaFoldDB" id="G7YVX3"/>
<organism evidence="1 2">
    <name type="scientific">Clonorchis sinensis</name>
    <name type="common">Chinese liver fluke</name>
    <dbReference type="NCBI Taxonomy" id="79923"/>
    <lineage>
        <taxon>Eukaryota</taxon>
        <taxon>Metazoa</taxon>
        <taxon>Spiralia</taxon>
        <taxon>Lophotrochozoa</taxon>
        <taxon>Platyhelminthes</taxon>
        <taxon>Trematoda</taxon>
        <taxon>Digenea</taxon>
        <taxon>Opisthorchiida</taxon>
        <taxon>Opisthorchiata</taxon>
        <taxon>Opisthorchiidae</taxon>
        <taxon>Clonorchis</taxon>
    </lineage>
</organism>
<reference key="2">
    <citation type="submission" date="2011-10" db="EMBL/GenBank/DDBJ databases">
        <title>The genome and transcriptome sequence of Clonorchis sinensis provide insights into the carcinogenic liver fluke.</title>
        <authorList>
            <person name="Wang X."/>
            <person name="Huang Y."/>
            <person name="Chen W."/>
            <person name="Liu H."/>
            <person name="Guo L."/>
            <person name="Chen Y."/>
            <person name="Luo F."/>
            <person name="Zhou W."/>
            <person name="Sun J."/>
            <person name="Mao Q."/>
            <person name="Liang P."/>
            <person name="Zhou C."/>
            <person name="Tian Y."/>
            <person name="Men J."/>
            <person name="Lv X."/>
            <person name="Huang L."/>
            <person name="Zhou J."/>
            <person name="Hu Y."/>
            <person name="Li R."/>
            <person name="Zhang F."/>
            <person name="Lei H."/>
            <person name="Li X."/>
            <person name="Hu X."/>
            <person name="Liang C."/>
            <person name="Xu J."/>
            <person name="Wu Z."/>
            <person name="Yu X."/>
        </authorList>
    </citation>
    <scope>NUCLEOTIDE SEQUENCE</scope>
    <source>
        <strain>Henan</strain>
    </source>
</reference>
<gene>
    <name evidence="1" type="ORF">CLF_112161</name>
</gene>
<proteinExistence type="predicted"/>
<name>G7YVX3_CLOSI</name>
<keyword evidence="2" id="KW-1185">Reference proteome</keyword>
<accession>G7YVX3</accession>
<reference evidence="1" key="1">
    <citation type="journal article" date="2011" name="Genome Biol.">
        <title>The draft genome of the carcinogenic human liver fluke Clonorchis sinensis.</title>
        <authorList>
            <person name="Wang X."/>
            <person name="Chen W."/>
            <person name="Huang Y."/>
            <person name="Sun J."/>
            <person name="Men J."/>
            <person name="Liu H."/>
            <person name="Luo F."/>
            <person name="Guo L."/>
            <person name="Lv X."/>
            <person name="Deng C."/>
            <person name="Zhou C."/>
            <person name="Fan Y."/>
            <person name="Li X."/>
            <person name="Huang L."/>
            <person name="Hu Y."/>
            <person name="Liang C."/>
            <person name="Hu X."/>
            <person name="Xu J."/>
            <person name="Yu X."/>
        </authorList>
    </citation>
    <scope>NUCLEOTIDE SEQUENCE [LARGE SCALE GENOMIC DNA]</scope>
    <source>
        <strain evidence="1">Henan</strain>
    </source>
</reference>
<dbReference type="EMBL" id="DF144543">
    <property type="protein sequence ID" value="GAA57103.1"/>
    <property type="molecule type" value="Genomic_DNA"/>
</dbReference>